<dbReference type="AlphaFoldDB" id="A0A6F8VDA0"/>
<reference evidence="2" key="1">
    <citation type="submission" date="2020-03" db="EMBL/GenBank/DDBJ databases">
        <title>Complete genome sequence of sulfur-oxidizing bacterium skT11.</title>
        <authorList>
            <person name="Kanda M."/>
            <person name="Kojima H."/>
            <person name="Fukui M."/>
        </authorList>
    </citation>
    <scope>NUCLEOTIDE SEQUENCE [LARGE SCALE GENOMIC DNA]</scope>
    <source>
        <strain evidence="2">skT11</strain>
    </source>
</reference>
<sequence>MRSSLLPEGKVLGDLLTPEMRDRLIKFLGKYHKPATELDRDKVWAAAAAVPFLAAMNTFPRNFGAASKSLDDYLAQRSLARKVPLLGIETVREQVAWEDSLTIVEQQAFLIEVLDSDENQGEAEQWLIRQFRKGDIDALREDYLDKRANIPAFGKAVEKFIFSRNETQAKRIDKMVRNGSECVFAVGAMHLGGEGGVIRLLRRHGYTIRQF</sequence>
<organism evidence="1 2">
    <name type="scientific">Sulfurimicrobium lacus</name>
    <dbReference type="NCBI Taxonomy" id="2715678"/>
    <lineage>
        <taxon>Bacteria</taxon>
        <taxon>Pseudomonadati</taxon>
        <taxon>Pseudomonadota</taxon>
        <taxon>Betaproteobacteria</taxon>
        <taxon>Nitrosomonadales</taxon>
        <taxon>Sulfuricellaceae</taxon>
        <taxon>Sulfurimicrobium</taxon>
    </lineage>
</organism>
<dbReference type="Pfam" id="PF01963">
    <property type="entry name" value="TraB_PrgY_gumN"/>
    <property type="match status" value="1"/>
</dbReference>
<dbReference type="Proteomes" id="UP000502260">
    <property type="component" value="Chromosome"/>
</dbReference>
<evidence type="ECO:0000313" key="1">
    <source>
        <dbReference type="EMBL" id="BCB27654.1"/>
    </source>
</evidence>
<proteinExistence type="predicted"/>
<evidence type="ECO:0000313" key="2">
    <source>
        <dbReference type="Proteomes" id="UP000502260"/>
    </source>
</evidence>
<dbReference type="CDD" id="cd14789">
    <property type="entry name" value="Tiki"/>
    <property type="match status" value="1"/>
</dbReference>
<dbReference type="PANTHER" id="PTHR40590:SF1">
    <property type="entry name" value="CYTOPLASMIC PROTEIN"/>
    <property type="match status" value="1"/>
</dbReference>
<dbReference type="InterPro" id="IPR002816">
    <property type="entry name" value="TraB/PrgY/GumN_fam"/>
</dbReference>
<gene>
    <name evidence="1" type="ORF">SKTS_25400</name>
</gene>
<name>A0A6F8VDA0_9PROT</name>
<accession>A0A6F8VDA0</accession>
<dbReference type="InterPro" id="IPR047111">
    <property type="entry name" value="YbaP-like"/>
</dbReference>
<dbReference type="EMBL" id="AP022853">
    <property type="protein sequence ID" value="BCB27654.1"/>
    <property type="molecule type" value="Genomic_DNA"/>
</dbReference>
<dbReference type="KEGG" id="slac:SKTS_25400"/>
<keyword evidence="2" id="KW-1185">Reference proteome</keyword>
<evidence type="ECO:0008006" key="3">
    <source>
        <dbReference type="Google" id="ProtNLM"/>
    </source>
</evidence>
<dbReference type="PANTHER" id="PTHR40590">
    <property type="entry name" value="CYTOPLASMIC PROTEIN-RELATED"/>
    <property type="match status" value="1"/>
</dbReference>
<protein>
    <recommendedName>
        <fullName evidence="3">TraB/GumN family protein</fullName>
    </recommendedName>
</protein>